<accession>A0A4Z1NPT9</accession>
<comment type="caution">
    <text evidence="1">The sequence shown here is derived from an EMBL/GenBank/DDBJ whole genome shotgun (WGS) entry which is preliminary data.</text>
</comment>
<organism evidence="1 2">
    <name type="scientific">Venturia nashicola</name>
    <dbReference type="NCBI Taxonomy" id="86259"/>
    <lineage>
        <taxon>Eukaryota</taxon>
        <taxon>Fungi</taxon>
        <taxon>Dikarya</taxon>
        <taxon>Ascomycota</taxon>
        <taxon>Pezizomycotina</taxon>
        <taxon>Dothideomycetes</taxon>
        <taxon>Pleosporomycetidae</taxon>
        <taxon>Venturiales</taxon>
        <taxon>Venturiaceae</taxon>
        <taxon>Venturia</taxon>
    </lineage>
</organism>
<gene>
    <name evidence="1" type="ORF">E6O75_ATG10455</name>
</gene>
<evidence type="ECO:0000313" key="1">
    <source>
        <dbReference type="EMBL" id="TID17810.1"/>
    </source>
</evidence>
<dbReference type="EMBL" id="SNSC02000015">
    <property type="protein sequence ID" value="TID17810.1"/>
    <property type="molecule type" value="Genomic_DNA"/>
</dbReference>
<keyword evidence="2" id="KW-1185">Reference proteome</keyword>
<proteinExistence type="predicted"/>
<name>A0A4Z1NPT9_9PEZI</name>
<dbReference type="AlphaFoldDB" id="A0A4Z1NPT9"/>
<reference evidence="1 2" key="1">
    <citation type="submission" date="2019-04" db="EMBL/GenBank/DDBJ databases">
        <title>High contiguity whole genome sequence and gene annotation resource for two Venturia nashicola isolates.</title>
        <authorList>
            <person name="Prokchorchik M."/>
            <person name="Won K."/>
            <person name="Lee Y."/>
            <person name="Choi E.D."/>
            <person name="Segonzac C."/>
            <person name="Sohn K.H."/>
        </authorList>
    </citation>
    <scope>NUCLEOTIDE SEQUENCE [LARGE SCALE GENOMIC DNA]</scope>
    <source>
        <strain evidence="1 2">PRI2</strain>
    </source>
</reference>
<evidence type="ECO:0000313" key="2">
    <source>
        <dbReference type="Proteomes" id="UP000298493"/>
    </source>
</evidence>
<sequence length="196" mass="21820">MSLLSPKHQCHRKMRCLFRLPTVSAWWSVQTSFTTVPVSSTFGHWTFELLCICKVTRRRHRPASGAGSGPSKVFKKTGLALGLGMSKVHTEDSPWMGANHSGRLAEGAAATPCAPSPKPRPIARANTSQCAVVALRLGRLRLTETRLSCIRLTAQCRWPSSARWTLTHGTKLEPSHYTTGATEFRFRIRPSFKRHI</sequence>
<protein>
    <submittedName>
        <fullName evidence="1">Uncharacterized protein</fullName>
    </submittedName>
</protein>
<dbReference type="Proteomes" id="UP000298493">
    <property type="component" value="Unassembled WGS sequence"/>
</dbReference>